<dbReference type="RefSeq" id="WP_189092539.1">
    <property type="nucleotide sequence ID" value="NZ_BMQL01000039.1"/>
</dbReference>
<feature type="transmembrane region" description="Helical" evidence="7">
    <location>
        <begin position="121"/>
        <end position="141"/>
    </location>
</feature>
<dbReference type="PROSITE" id="PS50928">
    <property type="entry name" value="ABC_TM1"/>
    <property type="match status" value="1"/>
</dbReference>
<feature type="transmembrane region" description="Helical" evidence="7">
    <location>
        <begin position="28"/>
        <end position="47"/>
    </location>
</feature>
<dbReference type="SUPFAM" id="SSF161098">
    <property type="entry name" value="MetI-like"/>
    <property type="match status" value="1"/>
</dbReference>
<evidence type="ECO:0000256" key="3">
    <source>
        <dbReference type="ARBA" id="ARBA00022475"/>
    </source>
</evidence>
<evidence type="ECO:0000256" key="4">
    <source>
        <dbReference type="ARBA" id="ARBA00022692"/>
    </source>
</evidence>
<dbReference type="InterPro" id="IPR035277">
    <property type="entry name" value="MalF_N"/>
</dbReference>
<proteinExistence type="inferred from homology"/>
<dbReference type="InterPro" id="IPR050809">
    <property type="entry name" value="UgpAE/MalFG_permease"/>
</dbReference>
<evidence type="ECO:0000256" key="1">
    <source>
        <dbReference type="ARBA" id="ARBA00004651"/>
    </source>
</evidence>
<protein>
    <submittedName>
        <fullName evidence="9">Permease</fullName>
    </submittedName>
</protein>
<keyword evidence="4 7" id="KW-0812">Transmembrane</keyword>
<evidence type="ECO:0000256" key="7">
    <source>
        <dbReference type="RuleBase" id="RU363032"/>
    </source>
</evidence>
<dbReference type="InterPro" id="IPR000515">
    <property type="entry name" value="MetI-like"/>
</dbReference>
<evidence type="ECO:0000259" key="8">
    <source>
        <dbReference type="PROSITE" id="PS50928"/>
    </source>
</evidence>
<keyword evidence="3" id="KW-1003">Cell membrane</keyword>
<reference evidence="9" key="1">
    <citation type="journal article" date="2014" name="Int. J. Syst. Evol. Microbiol.">
        <title>Complete genome sequence of Corynebacterium casei LMG S-19264T (=DSM 44701T), isolated from a smear-ripened cheese.</title>
        <authorList>
            <consortium name="US DOE Joint Genome Institute (JGI-PGF)"/>
            <person name="Walter F."/>
            <person name="Albersmeier A."/>
            <person name="Kalinowski J."/>
            <person name="Ruckert C."/>
        </authorList>
    </citation>
    <scope>NUCLEOTIDE SEQUENCE</scope>
    <source>
        <strain evidence="9">JCM 31311</strain>
    </source>
</reference>
<evidence type="ECO:0000256" key="5">
    <source>
        <dbReference type="ARBA" id="ARBA00022989"/>
    </source>
</evidence>
<keyword evidence="10" id="KW-1185">Reference proteome</keyword>
<feature type="transmembrane region" description="Helical" evidence="7">
    <location>
        <begin position="220"/>
        <end position="241"/>
    </location>
</feature>
<dbReference type="Pfam" id="PF00528">
    <property type="entry name" value="BPD_transp_1"/>
    <property type="match status" value="1"/>
</dbReference>
<accession>A0A918CJ27</accession>
<sequence>MREAAPKLVTIHPPQRSTTPWSERIQPYLYVVPAALLVVVFMLYPMVSTVIQSFTDSNGLDAAKFVGLQNYINFFTDPNSLNSFKNTLLWVVGAVTLPVGLGFCFALLLERLPGAALFKSSVFLPYTISGTVAAILFGYVLDSDNGFLNVLLRSVGLSGLTHHWLFEAPQNTWSMIAAYTWQATGTNLMVFLIGLQGLPKEPLEAAKIDGASGWTYTRRMLIPMLSPFITINVLMAAINGFKAFDLIWVMTQGGPARSSETLAVTMYRQSFVLFQQGYGAAIAVIISLIALVFSYGYLRNTFRREAS</sequence>
<dbReference type="SUPFAM" id="SSF160964">
    <property type="entry name" value="MalF N-terminal region-like"/>
    <property type="match status" value="1"/>
</dbReference>
<evidence type="ECO:0000313" key="9">
    <source>
        <dbReference type="EMBL" id="GGR26698.1"/>
    </source>
</evidence>
<evidence type="ECO:0000256" key="6">
    <source>
        <dbReference type="ARBA" id="ARBA00023136"/>
    </source>
</evidence>
<name>A0A918CJ27_9DEIO</name>
<dbReference type="Proteomes" id="UP000603865">
    <property type="component" value="Unassembled WGS sequence"/>
</dbReference>
<comment type="subcellular location">
    <subcellularLocation>
        <location evidence="1 7">Cell membrane</location>
        <topology evidence="1 7">Multi-pass membrane protein</topology>
    </subcellularLocation>
</comment>
<feature type="transmembrane region" description="Helical" evidence="7">
    <location>
        <begin position="179"/>
        <end position="199"/>
    </location>
</feature>
<dbReference type="Gene3D" id="1.20.58.370">
    <property type="entry name" value="MalF N-terminal region-like"/>
    <property type="match status" value="1"/>
</dbReference>
<dbReference type="PANTHER" id="PTHR43227:SF8">
    <property type="entry name" value="DIACETYLCHITOBIOSE UPTAKE SYSTEM PERMEASE PROTEIN DASB"/>
    <property type="match status" value="1"/>
</dbReference>
<evidence type="ECO:0000256" key="2">
    <source>
        <dbReference type="ARBA" id="ARBA00022448"/>
    </source>
</evidence>
<comment type="similarity">
    <text evidence="7">Belongs to the binding-protein-dependent transport system permease family.</text>
</comment>
<feature type="domain" description="ABC transmembrane type-1" evidence="8">
    <location>
        <begin position="84"/>
        <end position="297"/>
    </location>
</feature>
<gene>
    <name evidence="9" type="ORF">GCM10008957_42710</name>
</gene>
<keyword evidence="5 7" id="KW-1133">Transmembrane helix</keyword>
<keyword evidence="2 7" id="KW-0813">Transport</keyword>
<dbReference type="EMBL" id="BMQL01000039">
    <property type="protein sequence ID" value="GGR26698.1"/>
    <property type="molecule type" value="Genomic_DNA"/>
</dbReference>
<comment type="caution">
    <text evidence="9">The sequence shown here is derived from an EMBL/GenBank/DDBJ whole genome shotgun (WGS) entry which is preliminary data.</text>
</comment>
<dbReference type="AlphaFoldDB" id="A0A918CJ27"/>
<dbReference type="InterPro" id="IPR035906">
    <property type="entry name" value="MetI-like_sf"/>
</dbReference>
<feature type="transmembrane region" description="Helical" evidence="7">
    <location>
        <begin position="88"/>
        <end position="109"/>
    </location>
</feature>
<dbReference type="Gene3D" id="1.10.3720.10">
    <property type="entry name" value="MetI-like"/>
    <property type="match status" value="1"/>
</dbReference>
<dbReference type="PANTHER" id="PTHR43227">
    <property type="entry name" value="BLL4140 PROTEIN"/>
    <property type="match status" value="1"/>
</dbReference>
<dbReference type="CDD" id="cd06261">
    <property type="entry name" value="TM_PBP2"/>
    <property type="match status" value="1"/>
</dbReference>
<keyword evidence="6 7" id="KW-0472">Membrane</keyword>
<dbReference type="GO" id="GO:0005886">
    <property type="term" value="C:plasma membrane"/>
    <property type="evidence" value="ECO:0007669"/>
    <property type="project" value="UniProtKB-SubCell"/>
</dbReference>
<feature type="transmembrane region" description="Helical" evidence="7">
    <location>
        <begin position="278"/>
        <end position="298"/>
    </location>
</feature>
<dbReference type="GO" id="GO:0055085">
    <property type="term" value="P:transmembrane transport"/>
    <property type="evidence" value="ECO:0007669"/>
    <property type="project" value="InterPro"/>
</dbReference>
<organism evidence="9 10">
    <name type="scientific">Deinococcus ruber</name>
    <dbReference type="NCBI Taxonomy" id="1848197"/>
    <lineage>
        <taxon>Bacteria</taxon>
        <taxon>Thermotogati</taxon>
        <taxon>Deinococcota</taxon>
        <taxon>Deinococci</taxon>
        <taxon>Deinococcales</taxon>
        <taxon>Deinococcaceae</taxon>
        <taxon>Deinococcus</taxon>
    </lineage>
</organism>
<evidence type="ECO:0000313" key="10">
    <source>
        <dbReference type="Proteomes" id="UP000603865"/>
    </source>
</evidence>
<reference evidence="9" key="2">
    <citation type="submission" date="2020-09" db="EMBL/GenBank/DDBJ databases">
        <authorList>
            <person name="Sun Q."/>
            <person name="Ohkuma M."/>
        </authorList>
    </citation>
    <scope>NUCLEOTIDE SEQUENCE</scope>
    <source>
        <strain evidence="9">JCM 31311</strain>
    </source>
</reference>